<evidence type="ECO:0000313" key="2">
    <source>
        <dbReference type="Proteomes" id="UP000249057"/>
    </source>
</evidence>
<gene>
    <name evidence="1" type="ORF">BO95DRAFT_372191</name>
</gene>
<keyword evidence="2" id="KW-1185">Reference proteome</keyword>
<dbReference type="Proteomes" id="UP000249057">
    <property type="component" value="Unassembled WGS sequence"/>
</dbReference>
<name>A0ACD1FY02_9EURO</name>
<reference evidence="1" key="1">
    <citation type="submission" date="2018-02" db="EMBL/GenBank/DDBJ databases">
        <title>The genomes of Aspergillus section Nigri reveals drivers in fungal speciation.</title>
        <authorList>
            <consortium name="DOE Joint Genome Institute"/>
            <person name="Vesth T.C."/>
            <person name="Nybo J."/>
            <person name="Theobald S."/>
            <person name="Brandl J."/>
            <person name="Frisvad J.C."/>
            <person name="Nielsen K.F."/>
            <person name="Lyhne E.K."/>
            <person name="Kogle M.E."/>
            <person name="Kuo A."/>
            <person name="Riley R."/>
            <person name="Clum A."/>
            <person name="Nolan M."/>
            <person name="Lipzen A."/>
            <person name="Salamov A."/>
            <person name="Henrissat B."/>
            <person name="Wiebenga A."/>
            <person name="De vries R.P."/>
            <person name="Grigoriev I.V."/>
            <person name="Mortensen U.H."/>
            <person name="Andersen M.R."/>
            <person name="Baker S.E."/>
        </authorList>
    </citation>
    <scope>NUCLEOTIDE SEQUENCE</scope>
    <source>
        <strain evidence="1">CBS 621.78</strain>
    </source>
</reference>
<dbReference type="EMBL" id="KZ825382">
    <property type="protein sequence ID" value="RAH41834.1"/>
    <property type="molecule type" value="Genomic_DNA"/>
</dbReference>
<organism evidence="1 2">
    <name type="scientific">Aspergillus brunneoviolaceus CBS 621.78</name>
    <dbReference type="NCBI Taxonomy" id="1450534"/>
    <lineage>
        <taxon>Eukaryota</taxon>
        <taxon>Fungi</taxon>
        <taxon>Dikarya</taxon>
        <taxon>Ascomycota</taxon>
        <taxon>Pezizomycotina</taxon>
        <taxon>Eurotiomycetes</taxon>
        <taxon>Eurotiomycetidae</taxon>
        <taxon>Eurotiales</taxon>
        <taxon>Aspergillaceae</taxon>
        <taxon>Aspergillus</taxon>
        <taxon>Aspergillus subgen. Circumdati</taxon>
    </lineage>
</organism>
<evidence type="ECO:0000313" key="1">
    <source>
        <dbReference type="EMBL" id="RAH41834.1"/>
    </source>
</evidence>
<proteinExistence type="predicted"/>
<sequence length="661" mass="74016">MSTEARIRKRIPKSCKRCHRRKQRCVGYPTCAGCEAANQPCLRSETVPSWHHAMSKGALVQRIEMLESQLATALQRPSLEPHADQDTASSHHNPDQSAVLSLLSLGREHNHGPAYLGPSSGRTIAKNLGGIVDDTVWTESIPINAGFQHREGITPIPSALSSTTSLPGLDGGFKLIDAFFRDMHTRLPFLDRSEIYHLHQTIHQNSPAGIRGFETFKIFMVYALGASILRMTDSYDSTPPRDFWTAASNSHSALKSTSTYARIEAIMLLVLYDLRSTSHSTVWYTIGLAMRICVDLGLHRESQYRAMRPHAAQLRRRLFWSVYLVERYVCWSLGRPFSIAETDIDADVPADMDDATNDDRQVDQMVQTPSDPTAPTPGPNLRRFISTIRLQRIMSRIHSEIYRVDRDLPALITKVPPLMASLEEFQQAQPVMAPEESTFVRMHWYNCIRMLLQRFLSILPCEDPLIQKCLFVSGKMCQCFKTLRQRDSSGYSFLLVNSLFMAGLTMCSLCLFRAPHLWSVAVSDDLRACSLVMFMMAERNTTLRRYRDGLETVMTRAIEFVNNATTTPTDITGGLSVAPSGEPWCHIDGASHPGVQATHGSHGLPEWIDLPTPPTGADSIPYEGSSLQCHGLQEMLDNLHSFGDMLTDDFWAGLPWTSMAG</sequence>
<protein>
    <submittedName>
        <fullName evidence="1">Uncharacterized protein</fullName>
    </submittedName>
</protein>
<accession>A0ACD1FY02</accession>